<evidence type="ECO:0000256" key="2">
    <source>
        <dbReference type="SAM" id="MobiDB-lite"/>
    </source>
</evidence>
<feature type="domain" description="RRM" evidence="3">
    <location>
        <begin position="13"/>
        <end position="90"/>
    </location>
</feature>
<evidence type="ECO:0000313" key="5">
    <source>
        <dbReference type="Proteomes" id="UP001189429"/>
    </source>
</evidence>
<dbReference type="InterPro" id="IPR050907">
    <property type="entry name" value="SRSF"/>
</dbReference>
<dbReference type="SUPFAM" id="SSF54928">
    <property type="entry name" value="RNA-binding domain, RBD"/>
    <property type="match status" value="1"/>
</dbReference>
<feature type="region of interest" description="Disordered" evidence="2">
    <location>
        <begin position="91"/>
        <end position="115"/>
    </location>
</feature>
<dbReference type="InterPro" id="IPR000504">
    <property type="entry name" value="RRM_dom"/>
</dbReference>
<gene>
    <name evidence="4" type="ORF">PCOR1329_LOCUS78484</name>
</gene>
<dbReference type="Gene3D" id="3.30.70.330">
    <property type="match status" value="1"/>
</dbReference>
<evidence type="ECO:0000259" key="3">
    <source>
        <dbReference type="PROSITE" id="PS50102"/>
    </source>
</evidence>
<dbReference type="Proteomes" id="UP001189429">
    <property type="component" value="Unassembled WGS sequence"/>
</dbReference>
<comment type="caution">
    <text evidence="4">The sequence shown here is derived from an EMBL/GenBank/DDBJ whole genome shotgun (WGS) entry which is preliminary data.</text>
</comment>
<keyword evidence="1" id="KW-0694">RNA-binding</keyword>
<dbReference type="PROSITE" id="PS50102">
    <property type="entry name" value="RRM"/>
    <property type="match status" value="1"/>
</dbReference>
<protein>
    <recommendedName>
        <fullName evidence="3">RRM domain-containing protein</fullName>
    </recommendedName>
</protein>
<accession>A0ABN9XSA8</accession>
<dbReference type="PANTHER" id="PTHR23147">
    <property type="entry name" value="SERINE/ARGININE RICH SPLICING FACTOR"/>
    <property type="match status" value="1"/>
</dbReference>
<organism evidence="4 5">
    <name type="scientific">Prorocentrum cordatum</name>
    <dbReference type="NCBI Taxonomy" id="2364126"/>
    <lineage>
        <taxon>Eukaryota</taxon>
        <taxon>Sar</taxon>
        <taxon>Alveolata</taxon>
        <taxon>Dinophyceae</taxon>
        <taxon>Prorocentrales</taxon>
        <taxon>Prorocentraceae</taxon>
        <taxon>Prorocentrum</taxon>
    </lineage>
</organism>
<keyword evidence="5" id="KW-1185">Reference proteome</keyword>
<dbReference type="EMBL" id="CAUYUJ010020949">
    <property type="protein sequence ID" value="CAK0901570.1"/>
    <property type="molecule type" value="Genomic_DNA"/>
</dbReference>
<evidence type="ECO:0000313" key="4">
    <source>
        <dbReference type="EMBL" id="CAK0901570.1"/>
    </source>
</evidence>
<name>A0ABN9XSA8_9DINO</name>
<reference evidence="4" key="1">
    <citation type="submission" date="2023-10" db="EMBL/GenBank/DDBJ databases">
        <authorList>
            <person name="Chen Y."/>
            <person name="Shah S."/>
            <person name="Dougan E. K."/>
            <person name="Thang M."/>
            <person name="Chan C."/>
        </authorList>
    </citation>
    <scope>NUCLEOTIDE SEQUENCE [LARGE SCALE GENOMIC DNA]</scope>
</reference>
<evidence type="ECO:0000256" key="1">
    <source>
        <dbReference type="PROSITE-ProRule" id="PRU00176"/>
    </source>
</evidence>
<sequence length="115" mass="12825">MSRLPFPDVSGLHSVKVDGVTVPQEEVVRVKDEIHQKFGKYGEIGDVYIPRDRNFAFVRFREKRDAQDAVDGMDRKEINGQEISCSMAMQAKKPPDDYPDQGRGGALQVAPCTGT</sequence>
<dbReference type="Pfam" id="PF00076">
    <property type="entry name" value="RRM_1"/>
    <property type="match status" value="1"/>
</dbReference>
<dbReference type="InterPro" id="IPR012677">
    <property type="entry name" value="Nucleotide-bd_a/b_plait_sf"/>
</dbReference>
<dbReference type="InterPro" id="IPR035979">
    <property type="entry name" value="RBD_domain_sf"/>
</dbReference>
<dbReference type="SMART" id="SM00360">
    <property type="entry name" value="RRM"/>
    <property type="match status" value="1"/>
</dbReference>
<proteinExistence type="predicted"/>